<feature type="domain" description="HTH luxR-type" evidence="4">
    <location>
        <begin position="803"/>
        <end position="867"/>
    </location>
</feature>
<keyword evidence="3" id="KW-0804">Transcription</keyword>
<keyword evidence="2" id="KW-0238">DNA-binding</keyword>
<evidence type="ECO:0000313" key="5">
    <source>
        <dbReference type="EMBL" id="MBL3679395.1"/>
    </source>
</evidence>
<name>A0ABS1SFS2_9MICO</name>
<reference evidence="5 6" key="1">
    <citation type="submission" date="2018-09" db="EMBL/GenBank/DDBJ databases">
        <title>Comparative genomics of Leucobacter spp.</title>
        <authorList>
            <person name="Reis A.C."/>
            <person name="Kolvenbach B.A."/>
            <person name="Corvini P.F.X."/>
            <person name="Nunes O.C."/>
        </authorList>
    </citation>
    <scope>NUCLEOTIDE SEQUENCE [LARGE SCALE GENOMIC DNA]</scope>
    <source>
        <strain evidence="5 6">TAN 31504</strain>
    </source>
</reference>
<dbReference type="PROSITE" id="PS50043">
    <property type="entry name" value="HTH_LUXR_2"/>
    <property type="match status" value="1"/>
</dbReference>
<protein>
    <submittedName>
        <fullName evidence="5">LuxR family transcriptional regulator</fullName>
    </submittedName>
</protein>
<evidence type="ECO:0000259" key="4">
    <source>
        <dbReference type="PROSITE" id="PS50043"/>
    </source>
</evidence>
<comment type="caution">
    <text evidence="5">The sequence shown here is derived from an EMBL/GenBank/DDBJ whole genome shotgun (WGS) entry which is preliminary data.</text>
</comment>
<keyword evidence="6" id="KW-1185">Reference proteome</keyword>
<evidence type="ECO:0000256" key="2">
    <source>
        <dbReference type="ARBA" id="ARBA00023125"/>
    </source>
</evidence>
<dbReference type="InterPro" id="IPR000792">
    <property type="entry name" value="Tscrpt_reg_LuxR_C"/>
</dbReference>
<dbReference type="PANTHER" id="PTHR44688:SF16">
    <property type="entry name" value="DNA-BINDING TRANSCRIPTIONAL ACTIVATOR DEVR_DOSR"/>
    <property type="match status" value="1"/>
</dbReference>
<dbReference type="InterPro" id="IPR027417">
    <property type="entry name" value="P-loop_NTPase"/>
</dbReference>
<dbReference type="PRINTS" id="PR00038">
    <property type="entry name" value="HTHLUXR"/>
</dbReference>
<accession>A0ABS1SFS2</accession>
<organism evidence="5 6">
    <name type="scientific">Leucobacter chromiireducens subsp. solipictus</name>
    <dbReference type="NCBI Taxonomy" id="398235"/>
    <lineage>
        <taxon>Bacteria</taxon>
        <taxon>Bacillati</taxon>
        <taxon>Actinomycetota</taxon>
        <taxon>Actinomycetes</taxon>
        <taxon>Micrococcales</taxon>
        <taxon>Microbacteriaceae</taxon>
        <taxon>Leucobacter</taxon>
    </lineage>
</organism>
<evidence type="ECO:0000256" key="3">
    <source>
        <dbReference type="ARBA" id="ARBA00023163"/>
    </source>
</evidence>
<sequence>MSLIQRGLPPWQQEGEPVYARNTEVQRIVRYVIDGTSVSVIGQHWSGRTELLGRAADALRGIGLALVRLRGIEHARPLEAFRLALPNLPTTRRPDAELSGEFSLAVTELLSEGPAVVLVDDIDLLDPASWVLLEQIHKATGVPIVGSSASRSDIDPGERLLIRVAHPVVKLTLDELRLDAIHDLLEERLGDQVSPSLSGRIHMKSGGLPGYAIAFADSGRRHAKIRRQGNVWHDGADLWSDELDGPFESLLYRYPEETREALEMLAATGPLAVDQATALLGQDELERLEGRGLVRLFTAGAGPRVTVNPPGISDYFRHRAPSVRGVRIRQQIEEVLGAEFGKDIAEQPQVPRQFADVIPSPDVPLLARAFRDRFEADLSRTWANWSERPAPGTAIAALELRLTGDAPDGQIAEIVAGTALESAAPMEALYFGYLHARWLVTQRRPLAEIETALRANGRSEHPAAVEALILGFRAEQDAMTDEMLTRIAEIAELPGLEGDVGGLVLVAMHALGGRPDTALAQFAKLPNTGWVPRFAAPLRGLALVTAGRPQEALEWASSQLSVARERFDRSAVVAQAYVAVMALLTMSRYADATAAGSIAASGQFQAANLLFGPDRALMNALAIAARRSGRISSVGTLIERGASYHGRSDALPMGALGFPAALVTEIDGTPEETSAHYLALAAELRERGYEFSAAGSTMLALLLDFRVDAAVAERDRLAYLGGTVFLAYLDARIAHHTGDAEALVEAARRLRREHANDSALKYFLAAAKLFREAGAEDQAIEVREEVAALMASEDPATEVALTQIESSLGFTEREREIIDLVAEGMTNPEIASALTLSVRTVETHLRNIRRKSGALEREEIGAYASHR</sequence>
<evidence type="ECO:0000256" key="1">
    <source>
        <dbReference type="ARBA" id="ARBA00023015"/>
    </source>
</evidence>
<dbReference type="InterPro" id="IPR016032">
    <property type="entry name" value="Sig_transdc_resp-reg_C-effctor"/>
</dbReference>
<dbReference type="Proteomes" id="UP001645859">
    <property type="component" value="Unassembled WGS sequence"/>
</dbReference>
<dbReference type="SUPFAM" id="SSF46894">
    <property type="entry name" value="C-terminal effector domain of the bipartite response regulators"/>
    <property type="match status" value="1"/>
</dbReference>
<dbReference type="SMART" id="SM00421">
    <property type="entry name" value="HTH_LUXR"/>
    <property type="match status" value="1"/>
</dbReference>
<dbReference type="Gene3D" id="1.10.10.10">
    <property type="entry name" value="Winged helix-like DNA-binding domain superfamily/Winged helix DNA-binding domain"/>
    <property type="match status" value="1"/>
</dbReference>
<gene>
    <name evidence="5" type="ORF">D3230_08855</name>
</gene>
<dbReference type="PANTHER" id="PTHR44688">
    <property type="entry name" value="DNA-BINDING TRANSCRIPTIONAL ACTIVATOR DEVR_DOSR"/>
    <property type="match status" value="1"/>
</dbReference>
<dbReference type="CDD" id="cd06170">
    <property type="entry name" value="LuxR_C_like"/>
    <property type="match status" value="1"/>
</dbReference>
<dbReference type="InterPro" id="IPR036388">
    <property type="entry name" value="WH-like_DNA-bd_sf"/>
</dbReference>
<proteinExistence type="predicted"/>
<evidence type="ECO:0000313" key="6">
    <source>
        <dbReference type="Proteomes" id="UP001645859"/>
    </source>
</evidence>
<keyword evidence="1" id="KW-0805">Transcription regulation</keyword>
<dbReference type="SUPFAM" id="SSF52540">
    <property type="entry name" value="P-loop containing nucleoside triphosphate hydrolases"/>
    <property type="match status" value="1"/>
</dbReference>
<dbReference type="Pfam" id="PF00196">
    <property type="entry name" value="GerE"/>
    <property type="match status" value="1"/>
</dbReference>
<dbReference type="PROSITE" id="PS00622">
    <property type="entry name" value="HTH_LUXR_1"/>
    <property type="match status" value="1"/>
</dbReference>
<dbReference type="EMBL" id="QYAC01000004">
    <property type="protein sequence ID" value="MBL3679395.1"/>
    <property type="molecule type" value="Genomic_DNA"/>
</dbReference>